<dbReference type="PROSITE" id="PS00761">
    <property type="entry name" value="SPASE_I_3"/>
    <property type="match status" value="1"/>
</dbReference>
<keyword evidence="6 8" id="KW-0378">Hydrolase</keyword>
<organism evidence="11 12">
    <name type="scientific">Priestia koreensis</name>
    <dbReference type="NCBI Taxonomy" id="284581"/>
    <lineage>
        <taxon>Bacteria</taxon>
        <taxon>Bacillati</taxon>
        <taxon>Bacillota</taxon>
        <taxon>Bacilli</taxon>
        <taxon>Bacillales</taxon>
        <taxon>Bacillaceae</taxon>
        <taxon>Priestia</taxon>
    </lineage>
</organism>
<dbReference type="InterPro" id="IPR036286">
    <property type="entry name" value="LexA/Signal_pep-like_sf"/>
</dbReference>
<protein>
    <recommendedName>
        <fullName evidence="4 8">Signal peptidase I</fullName>
        <ecNumber evidence="4 8">3.4.21.89</ecNumber>
    </recommendedName>
</protein>
<dbReference type="GO" id="GO:0006465">
    <property type="term" value="P:signal peptide processing"/>
    <property type="evidence" value="ECO:0007669"/>
    <property type="project" value="InterPro"/>
</dbReference>
<dbReference type="Gene3D" id="2.10.109.10">
    <property type="entry name" value="Umud Fragment, subunit A"/>
    <property type="match status" value="1"/>
</dbReference>
<dbReference type="SUPFAM" id="SSF51306">
    <property type="entry name" value="LexA/Signal peptidase"/>
    <property type="match status" value="1"/>
</dbReference>
<evidence type="ECO:0000256" key="8">
    <source>
        <dbReference type="RuleBase" id="RU003993"/>
    </source>
</evidence>
<feature type="domain" description="Peptidase S26" evidence="10">
    <location>
        <begin position="10"/>
        <end position="173"/>
    </location>
</feature>
<dbReference type="PROSITE" id="PS00760">
    <property type="entry name" value="SPASE_I_2"/>
    <property type="match status" value="1"/>
</dbReference>
<dbReference type="PROSITE" id="PS00501">
    <property type="entry name" value="SPASE_I_1"/>
    <property type="match status" value="1"/>
</dbReference>
<keyword evidence="12" id="KW-1185">Reference proteome</keyword>
<feature type="active site" evidence="7">
    <location>
        <position position="78"/>
    </location>
</feature>
<dbReference type="GO" id="GO:0009003">
    <property type="term" value="F:signal peptidase activity"/>
    <property type="evidence" value="ECO:0007669"/>
    <property type="project" value="UniProtKB-EC"/>
</dbReference>
<proteinExistence type="inferred from homology"/>
<name>A0A0M0L9F9_9BACI</name>
<dbReference type="EMBL" id="LILC01000007">
    <property type="protein sequence ID" value="KOO47674.1"/>
    <property type="molecule type" value="Genomic_DNA"/>
</dbReference>
<feature type="active site" evidence="7">
    <location>
        <position position="40"/>
    </location>
</feature>
<dbReference type="PATRIC" id="fig|284581.3.peg.4704"/>
<accession>A0A0M0L9F9</accession>
<comment type="caution">
    <text evidence="11">The sequence shown here is derived from an EMBL/GenBank/DDBJ whole genome shotgun (WGS) entry which is preliminary data.</text>
</comment>
<gene>
    <name evidence="11" type="ORF">AMD01_06500</name>
</gene>
<dbReference type="InterPro" id="IPR019533">
    <property type="entry name" value="Peptidase_S26"/>
</dbReference>
<dbReference type="Proteomes" id="UP000037558">
    <property type="component" value="Unassembled WGS sequence"/>
</dbReference>
<evidence type="ECO:0000313" key="11">
    <source>
        <dbReference type="EMBL" id="KOO47674.1"/>
    </source>
</evidence>
<evidence type="ECO:0000256" key="9">
    <source>
        <dbReference type="RuleBase" id="RU362042"/>
    </source>
</evidence>
<comment type="similarity">
    <text evidence="3 9">Belongs to the peptidase S26 family.</text>
</comment>
<evidence type="ECO:0000256" key="3">
    <source>
        <dbReference type="ARBA" id="ARBA00009370"/>
    </source>
</evidence>
<dbReference type="EC" id="3.4.21.89" evidence="4 8"/>
<dbReference type="CDD" id="cd06530">
    <property type="entry name" value="S26_SPase_I"/>
    <property type="match status" value="1"/>
</dbReference>
<reference evidence="12" key="1">
    <citation type="submission" date="2015-08" db="EMBL/GenBank/DDBJ databases">
        <title>Fjat-14210 dsm16467.</title>
        <authorList>
            <person name="Liu B."/>
            <person name="Wang J."/>
            <person name="Zhu Y."/>
            <person name="Liu G."/>
            <person name="Chen Q."/>
            <person name="Chen Z."/>
            <person name="Lan J."/>
            <person name="Che J."/>
            <person name="Ge C."/>
            <person name="Shi H."/>
            <person name="Pan Z."/>
            <person name="Liu X."/>
        </authorList>
    </citation>
    <scope>NUCLEOTIDE SEQUENCE [LARGE SCALE GENOMIC DNA]</scope>
    <source>
        <strain evidence="12">DSM 16467</strain>
    </source>
</reference>
<evidence type="ECO:0000256" key="4">
    <source>
        <dbReference type="ARBA" id="ARBA00013208"/>
    </source>
</evidence>
<evidence type="ECO:0000256" key="6">
    <source>
        <dbReference type="ARBA" id="ARBA00022801"/>
    </source>
</evidence>
<dbReference type="InterPro" id="IPR019756">
    <property type="entry name" value="Pept_S26A_signal_pept_1_Ser-AS"/>
</dbReference>
<dbReference type="InterPro" id="IPR019757">
    <property type="entry name" value="Pept_S26A_signal_pept_1_Lys-AS"/>
</dbReference>
<dbReference type="STRING" id="284581.AMD01_06500"/>
<evidence type="ECO:0000313" key="12">
    <source>
        <dbReference type="Proteomes" id="UP000037558"/>
    </source>
</evidence>
<evidence type="ECO:0000256" key="5">
    <source>
        <dbReference type="ARBA" id="ARBA00022670"/>
    </source>
</evidence>
<dbReference type="OrthoDB" id="9802919at2"/>
<dbReference type="InterPro" id="IPR000223">
    <property type="entry name" value="Pept_S26A_signal_pept_1"/>
</dbReference>
<dbReference type="PRINTS" id="PR00727">
    <property type="entry name" value="LEADERPTASE"/>
</dbReference>
<dbReference type="InterPro" id="IPR019758">
    <property type="entry name" value="Pept_S26A_signal_pept_1_CS"/>
</dbReference>
<dbReference type="GO" id="GO:0005886">
    <property type="term" value="C:plasma membrane"/>
    <property type="evidence" value="ECO:0007669"/>
    <property type="project" value="UniProtKB-SubCell"/>
</dbReference>
<evidence type="ECO:0000256" key="2">
    <source>
        <dbReference type="ARBA" id="ARBA00004401"/>
    </source>
</evidence>
<evidence type="ECO:0000256" key="1">
    <source>
        <dbReference type="ARBA" id="ARBA00000677"/>
    </source>
</evidence>
<dbReference type="Pfam" id="PF10502">
    <property type="entry name" value="Peptidase_S26"/>
    <property type="match status" value="1"/>
</dbReference>
<evidence type="ECO:0000256" key="7">
    <source>
        <dbReference type="PIRSR" id="PIRSR600223-1"/>
    </source>
</evidence>
<dbReference type="RefSeq" id="WP_053400589.1">
    <property type="nucleotide sequence ID" value="NZ_JAUKEN010000001.1"/>
</dbReference>
<keyword evidence="5 8" id="KW-0645">Protease</keyword>
<comment type="subcellular location">
    <subcellularLocation>
        <location evidence="2">Cell membrane</location>
        <topology evidence="2">Single-pass type II membrane protein</topology>
    </subcellularLocation>
    <subcellularLocation>
        <location evidence="9">Membrane</location>
        <topology evidence="9">Single-pass type II membrane protein</topology>
    </subcellularLocation>
</comment>
<sequence length="182" mass="20655">MKKSTQQEIWMWVKTILWAVAIVLVLERFVFVPTVVQGVSMMPTLQDGNRLIVSKLGEIKRFDEIVFRAPDAPKNYVKRVIGLPGDTIVLKKDQLYINGVLTPEPYLDNSKKKLAVGDYLNDDFTLEMLTGELRVPKGHLFVMGDNRPRSHDSREFGFIKASSVIGQVEVRIWPLNKIGSAK</sequence>
<dbReference type="AlphaFoldDB" id="A0A0M0L9F9"/>
<dbReference type="GO" id="GO:0004252">
    <property type="term" value="F:serine-type endopeptidase activity"/>
    <property type="evidence" value="ECO:0007669"/>
    <property type="project" value="InterPro"/>
</dbReference>
<dbReference type="PANTHER" id="PTHR43390">
    <property type="entry name" value="SIGNAL PEPTIDASE I"/>
    <property type="match status" value="1"/>
</dbReference>
<evidence type="ECO:0000259" key="10">
    <source>
        <dbReference type="Pfam" id="PF10502"/>
    </source>
</evidence>
<comment type="catalytic activity">
    <reaction evidence="1 8">
        <text>Cleavage of hydrophobic, N-terminal signal or leader sequences from secreted and periplasmic proteins.</text>
        <dbReference type="EC" id="3.4.21.89"/>
    </reaction>
</comment>
<dbReference type="PANTHER" id="PTHR43390:SF1">
    <property type="entry name" value="CHLOROPLAST PROCESSING PEPTIDASE"/>
    <property type="match status" value="1"/>
</dbReference>
<dbReference type="NCBIfam" id="TIGR02227">
    <property type="entry name" value="sigpep_I_bact"/>
    <property type="match status" value="1"/>
</dbReference>